<gene>
    <name evidence="2" type="ORF">GCM10010334_71170</name>
</gene>
<dbReference type="Gene3D" id="1.10.30.50">
    <property type="match status" value="1"/>
</dbReference>
<name>A0A919CE33_9ACTN</name>
<evidence type="ECO:0000259" key="1">
    <source>
        <dbReference type="SMART" id="SM00507"/>
    </source>
</evidence>
<sequence>MKRRRRRFMIWEWLNVLTANNGECLYCFDQSQTMDHVIPFSDGGADELKNLLPICRSCNRKKGKKNPVVWHVAQDLCLRWHGEGSLLDGAVLHNESLRELYLHTHTEVLEALTELEEVQTEVIDERRLDWFKRSFEHLGYPSANYGVPRARAQSGERIREAKAKGYPTVDEEWPDFLKQLEAVAKLLEAPSAADETAG</sequence>
<dbReference type="Pfam" id="PF01844">
    <property type="entry name" value="HNH"/>
    <property type="match status" value="1"/>
</dbReference>
<dbReference type="RefSeq" id="WP_189827981.1">
    <property type="nucleotide sequence ID" value="NZ_BMVC01000019.1"/>
</dbReference>
<proteinExistence type="predicted"/>
<feature type="domain" description="HNH nuclease" evidence="1">
    <location>
        <begin position="11"/>
        <end position="60"/>
    </location>
</feature>
<dbReference type="GO" id="GO:0003676">
    <property type="term" value="F:nucleic acid binding"/>
    <property type="evidence" value="ECO:0007669"/>
    <property type="project" value="InterPro"/>
</dbReference>
<dbReference type="GO" id="GO:0008270">
    <property type="term" value="F:zinc ion binding"/>
    <property type="evidence" value="ECO:0007669"/>
    <property type="project" value="InterPro"/>
</dbReference>
<protein>
    <recommendedName>
        <fullName evidence="1">HNH nuclease domain-containing protein</fullName>
    </recommendedName>
</protein>
<dbReference type="CDD" id="cd00085">
    <property type="entry name" value="HNHc"/>
    <property type="match status" value="1"/>
</dbReference>
<evidence type="ECO:0000313" key="3">
    <source>
        <dbReference type="Proteomes" id="UP000638353"/>
    </source>
</evidence>
<evidence type="ECO:0000313" key="2">
    <source>
        <dbReference type="EMBL" id="GHD13253.1"/>
    </source>
</evidence>
<dbReference type="InterPro" id="IPR052892">
    <property type="entry name" value="NA-targeting_endonuclease"/>
</dbReference>
<dbReference type="PANTHER" id="PTHR33877:SF1">
    <property type="entry name" value="TYPE IV METHYL-DIRECTED RESTRICTION ENZYME ECOKMCRA"/>
    <property type="match status" value="1"/>
</dbReference>
<dbReference type="EMBL" id="BMVC01000019">
    <property type="protein sequence ID" value="GHD13253.1"/>
    <property type="molecule type" value="Genomic_DNA"/>
</dbReference>
<dbReference type="SMART" id="SM00507">
    <property type="entry name" value="HNHc"/>
    <property type="match status" value="1"/>
</dbReference>
<dbReference type="PANTHER" id="PTHR33877">
    <property type="entry name" value="SLL1193 PROTEIN"/>
    <property type="match status" value="1"/>
</dbReference>
<comment type="caution">
    <text evidence="2">The sequence shown here is derived from an EMBL/GenBank/DDBJ whole genome shotgun (WGS) entry which is preliminary data.</text>
</comment>
<dbReference type="AlphaFoldDB" id="A0A919CE33"/>
<dbReference type="InterPro" id="IPR003615">
    <property type="entry name" value="HNH_nuc"/>
</dbReference>
<dbReference type="Proteomes" id="UP000638353">
    <property type="component" value="Unassembled WGS sequence"/>
</dbReference>
<organism evidence="2 3">
    <name type="scientific">Streptomyces finlayi</name>
    <dbReference type="NCBI Taxonomy" id="67296"/>
    <lineage>
        <taxon>Bacteria</taxon>
        <taxon>Bacillati</taxon>
        <taxon>Actinomycetota</taxon>
        <taxon>Actinomycetes</taxon>
        <taxon>Kitasatosporales</taxon>
        <taxon>Streptomycetaceae</taxon>
        <taxon>Streptomyces</taxon>
    </lineage>
</organism>
<accession>A0A919CE33</accession>
<reference evidence="2" key="1">
    <citation type="journal article" date="2014" name="Int. J. Syst. Evol. Microbiol.">
        <title>Complete genome sequence of Corynebacterium casei LMG S-19264T (=DSM 44701T), isolated from a smear-ripened cheese.</title>
        <authorList>
            <consortium name="US DOE Joint Genome Institute (JGI-PGF)"/>
            <person name="Walter F."/>
            <person name="Albersmeier A."/>
            <person name="Kalinowski J."/>
            <person name="Ruckert C."/>
        </authorList>
    </citation>
    <scope>NUCLEOTIDE SEQUENCE</scope>
    <source>
        <strain evidence="2">JCM 4637</strain>
    </source>
</reference>
<dbReference type="InterPro" id="IPR002711">
    <property type="entry name" value="HNH"/>
</dbReference>
<dbReference type="GO" id="GO:0004519">
    <property type="term" value="F:endonuclease activity"/>
    <property type="evidence" value="ECO:0007669"/>
    <property type="project" value="InterPro"/>
</dbReference>
<reference evidence="2" key="2">
    <citation type="submission" date="2020-09" db="EMBL/GenBank/DDBJ databases">
        <authorList>
            <person name="Sun Q."/>
            <person name="Ohkuma M."/>
        </authorList>
    </citation>
    <scope>NUCLEOTIDE SEQUENCE</scope>
    <source>
        <strain evidence="2">JCM 4637</strain>
    </source>
</reference>